<dbReference type="EMBL" id="JAGFNK010000250">
    <property type="protein sequence ID" value="KAI9455507.1"/>
    <property type="molecule type" value="Genomic_DNA"/>
</dbReference>
<evidence type="ECO:0000313" key="1">
    <source>
        <dbReference type="EMBL" id="KAI9455507.1"/>
    </source>
</evidence>
<name>A0ACC0TZX5_9AGAM</name>
<accession>A0ACC0TZX5</accession>
<dbReference type="Proteomes" id="UP001207468">
    <property type="component" value="Unassembled WGS sequence"/>
</dbReference>
<comment type="caution">
    <text evidence="1">The sequence shown here is derived from an EMBL/GenBank/DDBJ whole genome shotgun (WGS) entry which is preliminary data.</text>
</comment>
<organism evidence="1 2">
    <name type="scientific">Russula earlei</name>
    <dbReference type="NCBI Taxonomy" id="71964"/>
    <lineage>
        <taxon>Eukaryota</taxon>
        <taxon>Fungi</taxon>
        <taxon>Dikarya</taxon>
        <taxon>Basidiomycota</taxon>
        <taxon>Agaricomycotina</taxon>
        <taxon>Agaricomycetes</taxon>
        <taxon>Russulales</taxon>
        <taxon>Russulaceae</taxon>
        <taxon>Russula</taxon>
    </lineage>
</organism>
<evidence type="ECO:0000313" key="2">
    <source>
        <dbReference type="Proteomes" id="UP001207468"/>
    </source>
</evidence>
<gene>
    <name evidence="1" type="ORF">F5148DRAFT_391757</name>
</gene>
<keyword evidence="2" id="KW-1185">Reference proteome</keyword>
<protein>
    <submittedName>
        <fullName evidence="1">Uncharacterized protein</fullName>
    </submittedName>
</protein>
<sequence>MRYDRVGYIYNIIYSGVRLTQKRNSGSSSADCPVLCDRDCDVWGTCCCGLGTSFCCDGPGVFTFFGGFLLAFTFSSASWRAFHRSSSSFGGGGLYLGSNGSTVRVSDHAKVNVRDAAELEEWAHIGRLEDDEATSVARALGLFLNPVLEVLQCKGQLERCSGTGRVGPLRTS</sequence>
<reference evidence="1" key="1">
    <citation type="submission" date="2021-03" db="EMBL/GenBank/DDBJ databases">
        <title>Evolutionary priming and transition to the ectomycorrhizal habit in an iconic lineage of mushroom-forming fungi: is preadaptation a requirement?</title>
        <authorList>
            <consortium name="DOE Joint Genome Institute"/>
            <person name="Looney B.P."/>
            <person name="Miyauchi S."/>
            <person name="Morin E."/>
            <person name="Drula E."/>
            <person name="Courty P.E."/>
            <person name="Chicoki N."/>
            <person name="Fauchery L."/>
            <person name="Kohler A."/>
            <person name="Kuo A."/>
            <person name="LaButti K."/>
            <person name="Pangilinan J."/>
            <person name="Lipzen A."/>
            <person name="Riley R."/>
            <person name="Andreopoulos W."/>
            <person name="He G."/>
            <person name="Johnson J."/>
            <person name="Barry K.W."/>
            <person name="Grigoriev I.V."/>
            <person name="Nagy L."/>
            <person name="Hibbett D."/>
            <person name="Henrissat B."/>
            <person name="Matheny P.B."/>
            <person name="Labbe J."/>
            <person name="Martin A.F."/>
        </authorList>
    </citation>
    <scope>NUCLEOTIDE SEQUENCE</scope>
    <source>
        <strain evidence="1">BPL698</strain>
    </source>
</reference>
<proteinExistence type="predicted"/>